<evidence type="ECO:0000313" key="2">
    <source>
        <dbReference type="Proteomes" id="UP000299102"/>
    </source>
</evidence>
<proteinExistence type="predicted"/>
<name>A0A4C1VCD3_EUMVA</name>
<reference evidence="1 2" key="1">
    <citation type="journal article" date="2019" name="Commun. Biol.">
        <title>The bagworm genome reveals a unique fibroin gene that provides high tensile strength.</title>
        <authorList>
            <person name="Kono N."/>
            <person name="Nakamura H."/>
            <person name="Ohtoshi R."/>
            <person name="Tomita M."/>
            <person name="Numata K."/>
            <person name="Arakawa K."/>
        </authorList>
    </citation>
    <scope>NUCLEOTIDE SEQUENCE [LARGE SCALE GENOMIC DNA]</scope>
</reference>
<dbReference type="Proteomes" id="UP000299102">
    <property type="component" value="Unassembled WGS sequence"/>
</dbReference>
<evidence type="ECO:0000313" key="1">
    <source>
        <dbReference type="EMBL" id="GBP35604.1"/>
    </source>
</evidence>
<comment type="caution">
    <text evidence="1">The sequence shown here is derived from an EMBL/GenBank/DDBJ whole genome shotgun (WGS) entry which is preliminary data.</text>
</comment>
<keyword evidence="2" id="KW-1185">Reference proteome</keyword>
<dbReference type="AlphaFoldDB" id="A0A4C1VCD3"/>
<organism evidence="1 2">
    <name type="scientific">Eumeta variegata</name>
    <name type="common">Bagworm moth</name>
    <name type="synonym">Eumeta japonica</name>
    <dbReference type="NCBI Taxonomy" id="151549"/>
    <lineage>
        <taxon>Eukaryota</taxon>
        <taxon>Metazoa</taxon>
        <taxon>Ecdysozoa</taxon>
        <taxon>Arthropoda</taxon>
        <taxon>Hexapoda</taxon>
        <taxon>Insecta</taxon>
        <taxon>Pterygota</taxon>
        <taxon>Neoptera</taxon>
        <taxon>Endopterygota</taxon>
        <taxon>Lepidoptera</taxon>
        <taxon>Glossata</taxon>
        <taxon>Ditrysia</taxon>
        <taxon>Tineoidea</taxon>
        <taxon>Psychidae</taxon>
        <taxon>Oiketicinae</taxon>
        <taxon>Eumeta</taxon>
    </lineage>
</organism>
<accession>A0A4C1VCD3</accession>
<protein>
    <submittedName>
        <fullName evidence="1">Uncharacterized protein</fullName>
    </submittedName>
</protein>
<gene>
    <name evidence="1" type="ORF">EVAR_17467_1</name>
</gene>
<sequence length="432" mass="48311">MKVNCEGLRAVDQHTRLSTEGRPLNSYGPNLLNLYGAAPSLVRHSNPHAPQASGVLRWPRPAAWPGVPRTQAFTHLAMQITPYPFPCGHDPAGLLQKAYQDNIEGKWRFGVAFLFTSQVRISRAEPAAARRRCERDGYIFKSRRGRRERRDRTAVPSQFDFLCVRKTLKRLMFGKLELKKLMVKYISIQNRRCGPPPVQRGPRIFFDPSTPPSSGFGGVRGGRSVGRADTKLTILRGLKKGLCRDIGLREIQSVSAISGRSSLVDAFHRTEARRVPLEASIERRRGSGNDNQKEIEYGRFLSQTNLNDGKSNDLCQSWQWGCCSKYHMLVIRYDGAVVVKKVTIAFVGLRKKKNNRTKRTNISNKGLHRRPQTTIASNLFRLANAIVATWKPNGRGPHLRVSEAISNALSNCLSGVGADDALTHPLCRPAIN</sequence>
<dbReference type="EMBL" id="BGZK01000305">
    <property type="protein sequence ID" value="GBP35604.1"/>
    <property type="molecule type" value="Genomic_DNA"/>
</dbReference>